<protein>
    <recommendedName>
        <fullName evidence="3">SHS2 domain-containing protein</fullName>
    </recommendedName>
</protein>
<sequence>MFISKISEQSFGLDISDLSLKVVQLVKNKNKINIQALGQVNLPKGVIDNGIIKDKEIVLENLKKLINKPKLGFIDTDSVVACLPETKTYIKLIEINKNPNNINDIIQTEIEKNIPISVDDMYYDWQIINKLENQDLVLIGAAPKNIVNSHIDLLKSAGLSISALEVESMAICRSLLTEEGFKTSEESKNNYCIIDIGAKRSSLIIYSKDTIVLSVSIPISGDEATEKIAETLEIKKDQAEKAKIICGLDKTKAQGVVNKILSGMINDLTDKIKNSMDFYIENHEHYGPINKIILCGGGSNIKELDQIINKSIGIETILGNPLTHLNPESVEIFKKIEEKHNLKDQAINNSNNSLSTNQSMNLSYTTAVGLALRDIFIADN</sequence>
<dbReference type="Gene3D" id="3.30.420.40">
    <property type="match status" value="2"/>
</dbReference>
<evidence type="ECO:0000313" key="2">
    <source>
        <dbReference type="Proteomes" id="UP000177579"/>
    </source>
</evidence>
<dbReference type="InterPro" id="IPR043129">
    <property type="entry name" value="ATPase_NBD"/>
</dbReference>
<evidence type="ECO:0008006" key="3">
    <source>
        <dbReference type="Google" id="ProtNLM"/>
    </source>
</evidence>
<dbReference type="Proteomes" id="UP000177579">
    <property type="component" value="Unassembled WGS sequence"/>
</dbReference>
<comment type="caution">
    <text evidence="1">The sequence shown here is derived from an EMBL/GenBank/DDBJ whole genome shotgun (WGS) entry which is preliminary data.</text>
</comment>
<dbReference type="PANTHER" id="PTHR32432:SF3">
    <property type="entry name" value="ETHANOLAMINE UTILIZATION PROTEIN EUTJ"/>
    <property type="match status" value="1"/>
</dbReference>
<dbReference type="AlphaFoldDB" id="A0A1F5TPG2"/>
<accession>A0A1F5TPG2</accession>
<reference evidence="1 2" key="1">
    <citation type="journal article" date="2016" name="Nat. Commun.">
        <title>Thousands of microbial genomes shed light on interconnected biogeochemical processes in an aquifer system.</title>
        <authorList>
            <person name="Anantharaman K."/>
            <person name="Brown C.T."/>
            <person name="Hug L.A."/>
            <person name="Sharon I."/>
            <person name="Castelle C.J."/>
            <person name="Probst A.J."/>
            <person name="Thomas B.C."/>
            <person name="Singh A."/>
            <person name="Wilkins M.J."/>
            <person name="Karaoz U."/>
            <person name="Brodie E.L."/>
            <person name="Williams K.H."/>
            <person name="Hubbard S.S."/>
            <person name="Banfield J.F."/>
        </authorList>
    </citation>
    <scope>NUCLEOTIDE SEQUENCE [LARGE SCALE GENOMIC DNA]</scope>
</reference>
<dbReference type="SUPFAM" id="SSF53067">
    <property type="entry name" value="Actin-like ATPase domain"/>
    <property type="match status" value="2"/>
</dbReference>
<dbReference type="InterPro" id="IPR005883">
    <property type="entry name" value="PilM"/>
</dbReference>
<dbReference type="PIRSF" id="PIRSF019169">
    <property type="entry name" value="PilM"/>
    <property type="match status" value="1"/>
</dbReference>
<dbReference type="Gene3D" id="3.30.1490.300">
    <property type="match status" value="1"/>
</dbReference>
<dbReference type="InterPro" id="IPR050696">
    <property type="entry name" value="FtsA/MreB"/>
</dbReference>
<proteinExistence type="predicted"/>
<dbReference type="EMBL" id="MFGO01000018">
    <property type="protein sequence ID" value="OGF40892.1"/>
    <property type="molecule type" value="Genomic_DNA"/>
</dbReference>
<dbReference type="PANTHER" id="PTHR32432">
    <property type="entry name" value="CELL DIVISION PROTEIN FTSA-RELATED"/>
    <property type="match status" value="1"/>
</dbReference>
<gene>
    <name evidence="1" type="ORF">A2531_03960</name>
</gene>
<organism evidence="1 2">
    <name type="scientific">Candidatus Falkowbacteria bacterium RIFOXYD2_FULL_34_120</name>
    <dbReference type="NCBI Taxonomy" id="1798007"/>
    <lineage>
        <taxon>Bacteria</taxon>
        <taxon>Candidatus Falkowiibacteriota</taxon>
    </lineage>
</organism>
<dbReference type="CDD" id="cd24049">
    <property type="entry name" value="ASKHA_NBD_PilM"/>
    <property type="match status" value="1"/>
</dbReference>
<name>A0A1F5TPG2_9BACT</name>
<dbReference type="NCBIfam" id="TIGR01175">
    <property type="entry name" value="pilM"/>
    <property type="match status" value="1"/>
</dbReference>
<dbReference type="Pfam" id="PF11104">
    <property type="entry name" value="PilM_2"/>
    <property type="match status" value="1"/>
</dbReference>
<evidence type="ECO:0000313" key="1">
    <source>
        <dbReference type="EMBL" id="OGF40892.1"/>
    </source>
</evidence>